<accession>A0A9E7K3D9</accession>
<evidence type="ECO:0000313" key="2">
    <source>
        <dbReference type="EMBL" id="URE03306.1"/>
    </source>
</evidence>
<evidence type="ECO:0000313" key="3">
    <source>
        <dbReference type="Proteomes" id="UP001055439"/>
    </source>
</evidence>
<organism evidence="2 3">
    <name type="scientific">Musa troglodytarum</name>
    <name type="common">fe'i banana</name>
    <dbReference type="NCBI Taxonomy" id="320322"/>
    <lineage>
        <taxon>Eukaryota</taxon>
        <taxon>Viridiplantae</taxon>
        <taxon>Streptophyta</taxon>
        <taxon>Embryophyta</taxon>
        <taxon>Tracheophyta</taxon>
        <taxon>Spermatophyta</taxon>
        <taxon>Magnoliopsida</taxon>
        <taxon>Liliopsida</taxon>
        <taxon>Zingiberales</taxon>
        <taxon>Musaceae</taxon>
        <taxon>Musa</taxon>
    </lineage>
</organism>
<keyword evidence="3" id="KW-1185">Reference proteome</keyword>
<reference evidence="2" key="1">
    <citation type="submission" date="2022-05" db="EMBL/GenBank/DDBJ databases">
        <title>The Musa troglodytarum L. genome provides insights into the mechanism of non-climacteric behaviour and enrichment of carotenoids.</title>
        <authorList>
            <person name="Wang J."/>
        </authorList>
    </citation>
    <scope>NUCLEOTIDE SEQUENCE</scope>
    <source>
        <tissue evidence="2">Leaf</tissue>
    </source>
</reference>
<evidence type="ECO:0000256" key="1">
    <source>
        <dbReference type="SAM" id="MobiDB-lite"/>
    </source>
</evidence>
<name>A0A9E7K3D9_9LILI</name>
<dbReference type="EMBL" id="CP097507">
    <property type="protein sequence ID" value="URE03306.1"/>
    <property type="molecule type" value="Genomic_DNA"/>
</dbReference>
<sequence length="206" mass="22692">MHWRKPQSTGAGRDLKKITRYRFRVFSGRDEVTPSFPFSPFFTSESAQTSRRLPSDGGRLGFDPWSAADTKIIVDTPRRRSPSSTLLTAPTPGSSHALASQLSFMVSFGMLGIDGASVTLEFGFVERKLLTVIKFVPLIFCNSLVQKIPSFPVDWSPGHPSSPPASGFSPMKWLLTTAVYTYSQGNRPENGGKQSWGREAGDDHHP</sequence>
<dbReference type="AlphaFoldDB" id="A0A9E7K3D9"/>
<proteinExistence type="predicted"/>
<gene>
    <name evidence="2" type="ORF">MUK42_33895</name>
</gene>
<protein>
    <submittedName>
        <fullName evidence="2">Uncharacterized protein</fullName>
    </submittedName>
</protein>
<dbReference type="OrthoDB" id="10393468at2759"/>
<feature type="region of interest" description="Disordered" evidence="1">
    <location>
        <begin position="184"/>
        <end position="206"/>
    </location>
</feature>
<dbReference type="Proteomes" id="UP001055439">
    <property type="component" value="Chromosome 5"/>
</dbReference>